<dbReference type="AlphaFoldDB" id="A0A644X564"/>
<dbReference type="EMBL" id="VSSQ01001551">
    <property type="protein sequence ID" value="MPM09274.1"/>
    <property type="molecule type" value="Genomic_DNA"/>
</dbReference>
<proteinExistence type="predicted"/>
<evidence type="ECO:0000313" key="1">
    <source>
        <dbReference type="EMBL" id="MPM09274.1"/>
    </source>
</evidence>
<protein>
    <submittedName>
        <fullName evidence="1">Uncharacterized protein</fullName>
    </submittedName>
</protein>
<sequence length="239" mass="25848">MSGNVGEAKGDLAFLRLRQLHGSGNQGGEFPSGDDFIRVRQPVGVAADDAFFRQDLNGFLRPMPLGILKIPVYRIGAARKQGKHKADSEGKAQRPFHFLIHKRLLHSAHDGLTLLLLGGGFLFLRGGLPLGQRLLISAEDRLVKLCLGLLGAGKADILVLAVSGLIAWHGDKQPFRALHNFDAPHGKIAVDIDRGGGLAAALRTDGVDFHIVLGCGRCRVLRHGFFLLHKISGTVNRRS</sequence>
<name>A0A644X564_9ZZZZ</name>
<accession>A0A644X564</accession>
<gene>
    <name evidence="1" type="ORF">SDC9_55590</name>
</gene>
<organism evidence="1">
    <name type="scientific">bioreactor metagenome</name>
    <dbReference type="NCBI Taxonomy" id="1076179"/>
    <lineage>
        <taxon>unclassified sequences</taxon>
        <taxon>metagenomes</taxon>
        <taxon>ecological metagenomes</taxon>
    </lineage>
</organism>
<comment type="caution">
    <text evidence="1">The sequence shown here is derived from an EMBL/GenBank/DDBJ whole genome shotgun (WGS) entry which is preliminary data.</text>
</comment>
<reference evidence="1" key="1">
    <citation type="submission" date="2019-08" db="EMBL/GenBank/DDBJ databases">
        <authorList>
            <person name="Kucharzyk K."/>
            <person name="Murdoch R.W."/>
            <person name="Higgins S."/>
            <person name="Loffler F."/>
        </authorList>
    </citation>
    <scope>NUCLEOTIDE SEQUENCE</scope>
</reference>